<comment type="caution">
    <text evidence="1">The sequence shown here is derived from an EMBL/GenBank/DDBJ whole genome shotgun (WGS) entry which is preliminary data.</text>
</comment>
<dbReference type="AlphaFoldDB" id="F2AV76"/>
<gene>
    <name evidence="1" type="ORF">RBWH47_01731</name>
</gene>
<evidence type="ECO:0000313" key="1">
    <source>
        <dbReference type="EMBL" id="EGF26422.1"/>
    </source>
</evidence>
<reference evidence="1 2" key="1">
    <citation type="journal article" date="2013" name="Mar. Genomics">
        <title>Expression of sulfatases in Rhodopirellula baltica and the diversity of sulfatases in the genus Rhodopirellula.</title>
        <authorList>
            <person name="Wegner C.E."/>
            <person name="Richter-Heitmann T."/>
            <person name="Klindworth A."/>
            <person name="Klockow C."/>
            <person name="Richter M."/>
            <person name="Achstetter T."/>
            <person name="Glockner F.O."/>
            <person name="Harder J."/>
        </authorList>
    </citation>
    <scope>NUCLEOTIDE SEQUENCE [LARGE SCALE GENOMIC DNA]</scope>
    <source>
        <strain evidence="1 2">WH47</strain>
    </source>
</reference>
<organism evidence="1 2">
    <name type="scientific">Rhodopirellula baltica WH47</name>
    <dbReference type="NCBI Taxonomy" id="991778"/>
    <lineage>
        <taxon>Bacteria</taxon>
        <taxon>Pseudomonadati</taxon>
        <taxon>Planctomycetota</taxon>
        <taxon>Planctomycetia</taxon>
        <taxon>Pirellulales</taxon>
        <taxon>Pirellulaceae</taxon>
        <taxon>Rhodopirellula</taxon>
    </lineage>
</organism>
<dbReference type="PATRIC" id="fig|991778.3.peg.3856"/>
<sequence>MNRSPSSEIALAGSAGSERLIGLLASDLNAFRVVERSAVTPQRDGL</sequence>
<dbReference type="Proteomes" id="UP000006222">
    <property type="component" value="Unassembled WGS sequence"/>
</dbReference>
<proteinExistence type="predicted"/>
<name>F2AV76_RHOBT</name>
<accession>F2AV76</accession>
<dbReference type="EMBL" id="AFAR01000185">
    <property type="protein sequence ID" value="EGF26422.1"/>
    <property type="molecule type" value="Genomic_DNA"/>
</dbReference>
<evidence type="ECO:0000313" key="2">
    <source>
        <dbReference type="Proteomes" id="UP000006222"/>
    </source>
</evidence>
<protein>
    <submittedName>
        <fullName evidence="1">Uncharacterized protein</fullName>
    </submittedName>
</protein>